<evidence type="ECO:0000313" key="1">
    <source>
        <dbReference type="EMBL" id="GBE82683.1"/>
    </source>
</evidence>
<name>A0A401GKI1_9APHY</name>
<dbReference type="GeneID" id="38779600"/>
<keyword evidence="2" id="KW-1185">Reference proteome</keyword>
<gene>
    <name evidence="1" type="ORF">SCP_0410680</name>
</gene>
<dbReference type="RefSeq" id="XP_027613596.1">
    <property type="nucleotide sequence ID" value="XM_027757795.1"/>
</dbReference>
<dbReference type="AlphaFoldDB" id="A0A401GKI1"/>
<evidence type="ECO:0000313" key="2">
    <source>
        <dbReference type="Proteomes" id="UP000287166"/>
    </source>
</evidence>
<sequence length="297" mass="33592">MLTLSPSLSRKKRAATPDDSDTLEGILVSDYYVGSPTLTQNVKWRRYKDMSILVRKDSDELAAELEWVGEIDASPATFYLYVCGKWRSGFFLHPSGKPQPFTNAKARGRIIAPTTSRWKKIISDYVWDSILEGFQRIQTSRSTEGAACRHTIVDTDGVKVRHSIFQPLDEEGREYPSNLEASMERWICQDAATQEELQDIIAEGKYEGQPLTVIGVDGRPILPKDYKSHLSGAIVHIKAGIVDQYFDSQNFDNYFADISEIRVLAPPAPPPQSPSKRRYQELLRQDAIACKRHRANV</sequence>
<protein>
    <submittedName>
        <fullName evidence="1">Uncharacterized protein</fullName>
    </submittedName>
</protein>
<accession>A0A401GKI1</accession>
<dbReference type="Proteomes" id="UP000287166">
    <property type="component" value="Unassembled WGS sequence"/>
</dbReference>
<proteinExistence type="predicted"/>
<dbReference type="InParanoid" id="A0A401GKI1"/>
<dbReference type="OrthoDB" id="2758135at2759"/>
<dbReference type="EMBL" id="BFAD01000004">
    <property type="protein sequence ID" value="GBE82683.1"/>
    <property type="molecule type" value="Genomic_DNA"/>
</dbReference>
<comment type="caution">
    <text evidence="1">The sequence shown here is derived from an EMBL/GenBank/DDBJ whole genome shotgun (WGS) entry which is preliminary data.</text>
</comment>
<organism evidence="1 2">
    <name type="scientific">Sparassis crispa</name>
    <dbReference type="NCBI Taxonomy" id="139825"/>
    <lineage>
        <taxon>Eukaryota</taxon>
        <taxon>Fungi</taxon>
        <taxon>Dikarya</taxon>
        <taxon>Basidiomycota</taxon>
        <taxon>Agaricomycotina</taxon>
        <taxon>Agaricomycetes</taxon>
        <taxon>Polyporales</taxon>
        <taxon>Sparassidaceae</taxon>
        <taxon>Sparassis</taxon>
    </lineage>
</organism>
<reference evidence="1 2" key="1">
    <citation type="journal article" date="2018" name="Sci. Rep.">
        <title>Genome sequence of the cauliflower mushroom Sparassis crispa (Hanabiratake) and its association with beneficial usage.</title>
        <authorList>
            <person name="Kiyama R."/>
            <person name="Furutani Y."/>
            <person name="Kawaguchi K."/>
            <person name="Nakanishi T."/>
        </authorList>
    </citation>
    <scope>NUCLEOTIDE SEQUENCE [LARGE SCALE GENOMIC DNA]</scope>
</reference>